<evidence type="ECO:0000313" key="2">
    <source>
        <dbReference type="EMBL" id="QDZ16734.1"/>
    </source>
</evidence>
<keyword evidence="1" id="KW-0812">Transmembrane</keyword>
<evidence type="ECO:0000313" key="3">
    <source>
        <dbReference type="Proteomes" id="UP000320216"/>
    </source>
</evidence>
<keyword evidence="1" id="KW-1133">Transmembrane helix</keyword>
<dbReference type="KEGG" id="huw:FPZ11_06120"/>
<dbReference type="AlphaFoldDB" id="A0A5B8M9G6"/>
<feature type="transmembrane region" description="Helical" evidence="1">
    <location>
        <begin position="29"/>
        <end position="53"/>
    </location>
</feature>
<evidence type="ECO:0000256" key="1">
    <source>
        <dbReference type="SAM" id="Phobius"/>
    </source>
</evidence>
<organism evidence="2 3">
    <name type="scientific">Humibacter ginsenosidimutans</name>
    <dbReference type="NCBI Taxonomy" id="2599293"/>
    <lineage>
        <taxon>Bacteria</taxon>
        <taxon>Bacillati</taxon>
        <taxon>Actinomycetota</taxon>
        <taxon>Actinomycetes</taxon>
        <taxon>Micrococcales</taxon>
        <taxon>Microbacteriaceae</taxon>
        <taxon>Humibacter</taxon>
    </lineage>
</organism>
<protein>
    <submittedName>
        <fullName evidence="2">Uncharacterized protein</fullName>
    </submittedName>
</protein>
<dbReference type="Proteomes" id="UP000320216">
    <property type="component" value="Chromosome"/>
</dbReference>
<feature type="transmembrane region" description="Helical" evidence="1">
    <location>
        <begin position="5"/>
        <end position="23"/>
    </location>
</feature>
<dbReference type="EMBL" id="CP042305">
    <property type="protein sequence ID" value="QDZ16734.1"/>
    <property type="molecule type" value="Genomic_DNA"/>
</dbReference>
<keyword evidence="1" id="KW-0472">Membrane</keyword>
<feature type="transmembrane region" description="Helical" evidence="1">
    <location>
        <begin position="127"/>
        <end position="151"/>
    </location>
</feature>
<feature type="transmembrane region" description="Helical" evidence="1">
    <location>
        <begin position="101"/>
        <end position="120"/>
    </location>
</feature>
<name>A0A5B8M9G6_9MICO</name>
<accession>A0A5B8M9G6</accession>
<keyword evidence="3" id="KW-1185">Reference proteome</keyword>
<sequence length="153" mass="15810">MSEEAVYGLILVTGMIVVSNSLVGTSANALVTVAITVVVFFAAHVYAGTIAHLATRQGHGDLWISALAAAKRSIGMLVASVIPLLILLLGVSHVIDDDAAILTALAVDTVLLGVLGWLAVARWTPSFWVRMGSALVSAAFGAVIALLKALVHQ</sequence>
<proteinExistence type="predicted"/>
<gene>
    <name evidence="2" type="ORF">FPZ11_06120</name>
</gene>
<reference evidence="2 3" key="1">
    <citation type="submission" date="2019-07" db="EMBL/GenBank/DDBJ databases">
        <title>Full genome sequence of Humibacter sp. WJ7-1.</title>
        <authorList>
            <person name="Im W.-T."/>
        </authorList>
    </citation>
    <scope>NUCLEOTIDE SEQUENCE [LARGE SCALE GENOMIC DNA]</scope>
    <source>
        <strain evidence="2 3">WJ7-1</strain>
    </source>
</reference>
<dbReference type="OrthoDB" id="4827793at2"/>
<feature type="transmembrane region" description="Helical" evidence="1">
    <location>
        <begin position="74"/>
        <end position="95"/>
    </location>
</feature>